<dbReference type="PANTHER" id="PTHR43877:SF2">
    <property type="entry name" value="AMINOALKYLPHOSPHONATE N-ACETYLTRANSFERASE-RELATED"/>
    <property type="match status" value="1"/>
</dbReference>
<dbReference type="Pfam" id="PF00583">
    <property type="entry name" value="Acetyltransf_1"/>
    <property type="match status" value="1"/>
</dbReference>
<dbReference type="CDD" id="cd04301">
    <property type="entry name" value="NAT_SF"/>
    <property type="match status" value="1"/>
</dbReference>
<dbReference type="AlphaFoldDB" id="A0A369BEC5"/>
<evidence type="ECO:0000256" key="1">
    <source>
        <dbReference type="ARBA" id="ARBA00022679"/>
    </source>
</evidence>
<dbReference type="EMBL" id="QPJT01000006">
    <property type="protein sequence ID" value="RCX18024.1"/>
    <property type="molecule type" value="Genomic_DNA"/>
</dbReference>
<gene>
    <name evidence="4" type="ORF">DFR58_106193</name>
</gene>
<dbReference type="Proteomes" id="UP000253034">
    <property type="component" value="Unassembled WGS sequence"/>
</dbReference>
<evidence type="ECO:0000259" key="3">
    <source>
        <dbReference type="PROSITE" id="PS51186"/>
    </source>
</evidence>
<sequence>MRYEYTDGSDTDFILLCNELDEFLNKLVGGEENRSQYIPYNRLDDIHNIVMVYDKSKPIGCASFKHYDTETAEVKRVFIKEEYRGKGISKKLMELLEQRAKKQGYKKFVLESGEPLIAAMILYRSTGYYEIPNFGDYKDMPDSICMEKVL</sequence>
<dbReference type="InterPro" id="IPR016181">
    <property type="entry name" value="Acyl_CoA_acyltransferase"/>
</dbReference>
<reference evidence="4 5" key="1">
    <citation type="submission" date="2018-07" db="EMBL/GenBank/DDBJ databases">
        <title>Genomic Encyclopedia of Type Strains, Phase IV (KMG-IV): sequencing the most valuable type-strain genomes for metagenomic binning, comparative biology and taxonomic classification.</title>
        <authorList>
            <person name="Goeker M."/>
        </authorList>
    </citation>
    <scope>NUCLEOTIDE SEQUENCE [LARGE SCALE GENOMIC DNA]</scope>
    <source>
        <strain evidence="4 5">DSM 27016</strain>
    </source>
</reference>
<keyword evidence="2" id="KW-0012">Acyltransferase</keyword>
<dbReference type="PROSITE" id="PS51186">
    <property type="entry name" value="GNAT"/>
    <property type="match status" value="1"/>
</dbReference>
<dbReference type="SUPFAM" id="SSF55729">
    <property type="entry name" value="Acyl-CoA N-acyltransferases (Nat)"/>
    <property type="match status" value="1"/>
</dbReference>
<evidence type="ECO:0000313" key="4">
    <source>
        <dbReference type="EMBL" id="RCX18024.1"/>
    </source>
</evidence>
<keyword evidence="1 4" id="KW-0808">Transferase</keyword>
<keyword evidence="5" id="KW-1185">Reference proteome</keyword>
<proteinExistence type="predicted"/>
<dbReference type="GO" id="GO:0016747">
    <property type="term" value="F:acyltransferase activity, transferring groups other than amino-acyl groups"/>
    <property type="evidence" value="ECO:0007669"/>
    <property type="project" value="InterPro"/>
</dbReference>
<protein>
    <submittedName>
        <fullName evidence="4">Acetyltransferase (GNAT) family protein</fullName>
    </submittedName>
</protein>
<dbReference type="Gene3D" id="3.40.630.30">
    <property type="match status" value="1"/>
</dbReference>
<dbReference type="InterPro" id="IPR000182">
    <property type="entry name" value="GNAT_dom"/>
</dbReference>
<dbReference type="OrthoDB" id="67353at2"/>
<organism evidence="4 5">
    <name type="scientific">Anaerobacterium chartisolvens</name>
    <dbReference type="NCBI Taxonomy" id="1297424"/>
    <lineage>
        <taxon>Bacteria</taxon>
        <taxon>Bacillati</taxon>
        <taxon>Bacillota</taxon>
        <taxon>Clostridia</taxon>
        <taxon>Eubacteriales</taxon>
        <taxon>Oscillospiraceae</taxon>
        <taxon>Anaerobacterium</taxon>
    </lineage>
</organism>
<dbReference type="InterPro" id="IPR050832">
    <property type="entry name" value="Bact_Acetyltransf"/>
</dbReference>
<name>A0A369BEC5_9FIRM</name>
<evidence type="ECO:0000313" key="5">
    <source>
        <dbReference type="Proteomes" id="UP000253034"/>
    </source>
</evidence>
<dbReference type="PANTHER" id="PTHR43877">
    <property type="entry name" value="AMINOALKYLPHOSPHONATE N-ACETYLTRANSFERASE-RELATED-RELATED"/>
    <property type="match status" value="1"/>
</dbReference>
<feature type="domain" description="N-acetyltransferase" evidence="3">
    <location>
        <begin position="3"/>
        <end position="150"/>
    </location>
</feature>
<accession>A0A369BEC5</accession>
<evidence type="ECO:0000256" key="2">
    <source>
        <dbReference type="ARBA" id="ARBA00023315"/>
    </source>
</evidence>
<comment type="caution">
    <text evidence="4">The sequence shown here is derived from an EMBL/GenBank/DDBJ whole genome shotgun (WGS) entry which is preliminary data.</text>
</comment>
<dbReference type="RefSeq" id="WP_114297165.1">
    <property type="nucleotide sequence ID" value="NZ_QPJT01000006.1"/>
</dbReference>